<evidence type="ECO:0000313" key="2">
    <source>
        <dbReference type="Proteomes" id="UP001189429"/>
    </source>
</evidence>
<dbReference type="EMBL" id="CAUYUJ010018056">
    <property type="protein sequence ID" value="CAK0880256.1"/>
    <property type="molecule type" value="Genomic_DNA"/>
</dbReference>
<accession>A0ABN9W647</accession>
<name>A0ABN9W647_9DINO</name>
<gene>
    <name evidence="1" type="ORF">PCOR1329_LOCUS63459</name>
</gene>
<organism evidence="1 2">
    <name type="scientific">Prorocentrum cordatum</name>
    <dbReference type="NCBI Taxonomy" id="2364126"/>
    <lineage>
        <taxon>Eukaryota</taxon>
        <taxon>Sar</taxon>
        <taxon>Alveolata</taxon>
        <taxon>Dinophyceae</taxon>
        <taxon>Prorocentrales</taxon>
        <taxon>Prorocentraceae</taxon>
        <taxon>Prorocentrum</taxon>
    </lineage>
</organism>
<evidence type="ECO:0000313" key="1">
    <source>
        <dbReference type="EMBL" id="CAK0880256.1"/>
    </source>
</evidence>
<comment type="caution">
    <text evidence="1">The sequence shown here is derived from an EMBL/GenBank/DDBJ whole genome shotgun (WGS) entry which is preliminary data.</text>
</comment>
<proteinExistence type="predicted"/>
<dbReference type="Proteomes" id="UP001189429">
    <property type="component" value="Unassembled WGS sequence"/>
</dbReference>
<sequence>MKMSVCGGYDVAGDSAGGGCPHQHGKCLDGEEMHLGMCYKKCSDLTKGKYKHRVAASTCCNTAGYHCFGMGRLAYPPFPSPHRSFSPSFLVPSPVGNNTICARSLP</sequence>
<protein>
    <recommendedName>
        <fullName evidence="3">SREBP regulating gene protein</fullName>
    </recommendedName>
</protein>
<evidence type="ECO:0008006" key="3">
    <source>
        <dbReference type="Google" id="ProtNLM"/>
    </source>
</evidence>
<keyword evidence="2" id="KW-1185">Reference proteome</keyword>
<reference evidence="1" key="1">
    <citation type="submission" date="2023-10" db="EMBL/GenBank/DDBJ databases">
        <authorList>
            <person name="Chen Y."/>
            <person name="Shah S."/>
            <person name="Dougan E. K."/>
            <person name="Thang M."/>
            <person name="Chan C."/>
        </authorList>
    </citation>
    <scope>NUCLEOTIDE SEQUENCE [LARGE SCALE GENOMIC DNA]</scope>
</reference>